<sequence>DVGPPPPRGAGRPAPRRGPGPRRSGRLRARDRRCAAGGGAVPARSRGRADLDGAAGLPAPGRAGHRPRRAAARGAGPAQELL</sequence>
<feature type="non-terminal residue" evidence="2">
    <location>
        <position position="82"/>
    </location>
</feature>
<feature type="non-terminal residue" evidence="2">
    <location>
        <position position="1"/>
    </location>
</feature>
<protein>
    <submittedName>
        <fullName evidence="2">Uncharacterized protein</fullName>
    </submittedName>
</protein>
<gene>
    <name evidence="2" type="ORF">AVDCRST_MAG16-66</name>
</gene>
<feature type="compositionally biased region" description="Low complexity" evidence="1">
    <location>
        <begin position="52"/>
        <end position="62"/>
    </location>
</feature>
<dbReference type="EMBL" id="CADCUE010000004">
    <property type="protein sequence ID" value="CAA9309706.1"/>
    <property type="molecule type" value="Genomic_DNA"/>
</dbReference>
<organism evidence="2">
    <name type="scientific">uncultured Frankineae bacterium</name>
    <dbReference type="NCBI Taxonomy" id="437475"/>
    <lineage>
        <taxon>Bacteria</taxon>
        <taxon>Bacillati</taxon>
        <taxon>Actinomycetota</taxon>
        <taxon>Actinomycetes</taxon>
        <taxon>Frankiales</taxon>
        <taxon>environmental samples</taxon>
    </lineage>
</organism>
<reference evidence="2" key="1">
    <citation type="submission" date="2020-02" db="EMBL/GenBank/DDBJ databases">
        <authorList>
            <person name="Meier V. D."/>
        </authorList>
    </citation>
    <scope>NUCLEOTIDE SEQUENCE</scope>
    <source>
        <strain evidence="2">AVDCRST_MAG16</strain>
    </source>
</reference>
<feature type="compositionally biased region" description="Basic residues" evidence="1">
    <location>
        <begin position="19"/>
        <end position="31"/>
    </location>
</feature>
<dbReference type="AlphaFoldDB" id="A0A6J4KND5"/>
<feature type="region of interest" description="Disordered" evidence="1">
    <location>
        <begin position="1"/>
        <end position="82"/>
    </location>
</feature>
<proteinExistence type="predicted"/>
<accession>A0A6J4KND5</accession>
<evidence type="ECO:0000313" key="2">
    <source>
        <dbReference type="EMBL" id="CAA9309706.1"/>
    </source>
</evidence>
<name>A0A6J4KND5_9ACTN</name>
<evidence type="ECO:0000256" key="1">
    <source>
        <dbReference type="SAM" id="MobiDB-lite"/>
    </source>
</evidence>
<feature type="compositionally biased region" description="Low complexity" evidence="1">
    <location>
        <begin position="72"/>
        <end position="82"/>
    </location>
</feature>